<name>A0AAE0QD74_9TELE</name>
<keyword evidence="4" id="KW-0255">Endonuclease</keyword>
<organism evidence="8 9">
    <name type="scientific">Hemibagrus guttatus</name>
    <dbReference type="NCBI Taxonomy" id="175788"/>
    <lineage>
        <taxon>Eukaryota</taxon>
        <taxon>Metazoa</taxon>
        <taxon>Chordata</taxon>
        <taxon>Craniata</taxon>
        <taxon>Vertebrata</taxon>
        <taxon>Euteleostomi</taxon>
        <taxon>Actinopterygii</taxon>
        <taxon>Neopterygii</taxon>
        <taxon>Teleostei</taxon>
        <taxon>Ostariophysi</taxon>
        <taxon>Siluriformes</taxon>
        <taxon>Bagridae</taxon>
        <taxon>Hemibagrus</taxon>
    </lineage>
</organism>
<dbReference type="SUPFAM" id="SSF56672">
    <property type="entry name" value="DNA/RNA polymerases"/>
    <property type="match status" value="1"/>
</dbReference>
<evidence type="ECO:0000256" key="1">
    <source>
        <dbReference type="ARBA" id="ARBA00022679"/>
    </source>
</evidence>
<evidence type="ECO:0000313" key="8">
    <source>
        <dbReference type="EMBL" id="KAK3518694.1"/>
    </source>
</evidence>
<evidence type="ECO:0000256" key="4">
    <source>
        <dbReference type="ARBA" id="ARBA00022759"/>
    </source>
</evidence>
<keyword evidence="9" id="KW-1185">Reference proteome</keyword>
<evidence type="ECO:0000259" key="7">
    <source>
        <dbReference type="Pfam" id="PF17917"/>
    </source>
</evidence>
<evidence type="ECO:0000256" key="2">
    <source>
        <dbReference type="ARBA" id="ARBA00022695"/>
    </source>
</evidence>
<dbReference type="InterPro" id="IPR041373">
    <property type="entry name" value="RT_RNaseH"/>
</dbReference>
<proteinExistence type="predicted"/>
<accession>A0AAE0QD74</accession>
<dbReference type="GO" id="GO:0003964">
    <property type="term" value="F:RNA-directed DNA polymerase activity"/>
    <property type="evidence" value="ECO:0007669"/>
    <property type="project" value="UniProtKB-KW"/>
</dbReference>
<comment type="caution">
    <text evidence="8">The sequence shown here is derived from an EMBL/GenBank/DDBJ whole genome shotgun (WGS) entry which is preliminary data.</text>
</comment>
<dbReference type="AlphaFoldDB" id="A0AAE0QD74"/>
<keyword evidence="1" id="KW-0808">Transferase</keyword>
<dbReference type="PANTHER" id="PTHR34072">
    <property type="entry name" value="ENZYMATIC POLYPROTEIN-RELATED"/>
    <property type="match status" value="1"/>
</dbReference>
<evidence type="ECO:0000313" key="9">
    <source>
        <dbReference type="Proteomes" id="UP001274896"/>
    </source>
</evidence>
<feature type="domain" description="Reverse transcriptase RNase H-like" evidence="7">
    <location>
        <begin position="71"/>
        <end position="111"/>
    </location>
</feature>
<dbReference type="Pfam" id="PF17917">
    <property type="entry name" value="RT_RNaseH"/>
    <property type="match status" value="1"/>
</dbReference>
<keyword evidence="5" id="KW-0378">Hydrolase</keyword>
<dbReference type="EMBL" id="JAUCMX010000017">
    <property type="protein sequence ID" value="KAK3518694.1"/>
    <property type="molecule type" value="Genomic_DNA"/>
</dbReference>
<dbReference type="GO" id="GO:0004519">
    <property type="term" value="F:endonuclease activity"/>
    <property type="evidence" value="ECO:0007669"/>
    <property type="project" value="UniProtKB-KW"/>
</dbReference>
<protein>
    <recommendedName>
        <fullName evidence="7">Reverse transcriptase RNase H-like domain-containing protein</fullName>
    </recommendedName>
</protein>
<evidence type="ECO:0000256" key="5">
    <source>
        <dbReference type="ARBA" id="ARBA00022801"/>
    </source>
</evidence>
<evidence type="ECO:0000256" key="6">
    <source>
        <dbReference type="ARBA" id="ARBA00022918"/>
    </source>
</evidence>
<evidence type="ECO:0000256" key="3">
    <source>
        <dbReference type="ARBA" id="ARBA00022722"/>
    </source>
</evidence>
<reference evidence="8" key="1">
    <citation type="submission" date="2023-06" db="EMBL/GenBank/DDBJ databases">
        <title>Male Hemibagrus guttatus genome.</title>
        <authorList>
            <person name="Bian C."/>
        </authorList>
    </citation>
    <scope>NUCLEOTIDE SEQUENCE</scope>
    <source>
        <strain evidence="8">Male_cb2023</strain>
        <tissue evidence="8">Muscle</tissue>
    </source>
</reference>
<dbReference type="Proteomes" id="UP001274896">
    <property type="component" value="Unassembled WGS sequence"/>
</dbReference>
<dbReference type="InterPro" id="IPR043502">
    <property type="entry name" value="DNA/RNA_pol_sf"/>
</dbReference>
<keyword evidence="3" id="KW-0540">Nuclease</keyword>
<sequence length="190" mass="22100">MQIRTYLSWWRLTSPVVVSGPYFPNVTANQGSSTHVRTTHGNWQPQRPTTTWAIGSYWLLRRRWRSGITGWLEGACHPFQVLTDHRNLEYLHGTKRLNPRQARWALFFTRFRFTVTYRPGSKNGKADALSRGFETTSESTRVEPILPVTAILAPVRWNLVEEIQHSHANEPLLLVVRQTESSCRHSFIFR</sequence>
<keyword evidence="2" id="KW-0548">Nucleotidyltransferase</keyword>
<gene>
    <name evidence="8" type="ORF">QTP70_008577</name>
</gene>
<dbReference type="PANTHER" id="PTHR34072:SF42">
    <property type="entry name" value="INTEGRASE CATALYTIC DOMAIN-CONTAINING PROTEIN"/>
    <property type="match status" value="1"/>
</dbReference>
<dbReference type="GO" id="GO:0016787">
    <property type="term" value="F:hydrolase activity"/>
    <property type="evidence" value="ECO:0007669"/>
    <property type="project" value="UniProtKB-KW"/>
</dbReference>
<keyword evidence="6" id="KW-0695">RNA-directed DNA polymerase</keyword>